<evidence type="ECO:0000313" key="2">
    <source>
        <dbReference type="Proteomes" id="UP000245535"/>
    </source>
</evidence>
<accession>A0A315Z6D6</accession>
<dbReference type="RefSeq" id="WP_109621927.1">
    <property type="nucleotide sequence ID" value="NZ_QGDO01000007.1"/>
</dbReference>
<gene>
    <name evidence="1" type="ORF">BC781_107247</name>
</gene>
<evidence type="ECO:0008006" key="3">
    <source>
        <dbReference type="Google" id="ProtNLM"/>
    </source>
</evidence>
<dbReference type="AlphaFoldDB" id="A0A315Z6D6"/>
<sequence>MRFYQIIFLFILASCGVNKDDLITNYEKNSKEIQELHFYFRNKIPKNYSVQIRFNSKNNFDLSVFDTDTRQQLIKVWDFDLESFTSKPDFLNVKEHLNLTDESFIELFLKLEEVNCIGISNGNPAEIEYGYRGLGVYSYLLFEYDLNSSQQKKYSDNCSFQYYKDNIVLAFNSGAFGNECISDFKSN</sequence>
<keyword evidence="2" id="KW-1185">Reference proteome</keyword>
<organism evidence="1 2">
    <name type="scientific">Sediminitomix flava</name>
    <dbReference type="NCBI Taxonomy" id="379075"/>
    <lineage>
        <taxon>Bacteria</taxon>
        <taxon>Pseudomonadati</taxon>
        <taxon>Bacteroidota</taxon>
        <taxon>Cytophagia</taxon>
        <taxon>Cytophagales</taxon>
        <taxon>Flammeovirgaceae</taxon>
        <taxon>Sediminitomix</taxon>
    </lineage>
</organism>
<comment type="caution">
    <text evidence="1">The sequence shown here is derived from an EMBL/GenBank/DDBJ whole genome shotgun (WGS) entry which is preliminary data.</text>
</comment>
<dbReference type="EMBL" id="QGDO01000007">
    <property type="protein sequence ID" value="PWJ38656.1"/>
    <property type="molecule type" value="Genomic_DNA"/>
</dbReference>
<dbReference type="PROSITE" id="PS51257">
    <property type="entry name" value="PROKAR_LIPOPROTEIN"/>
    <property type="match status" value="1"/>
</dbReference>
<reference evidence="1 2" key="1">
    <citation type="submission" date="2018-03" db="EMBL/GenBank/DDBJ databases">
        <title>Genomic Encyclopedia of Archaeal and Bacterial Type Strains, Phase II (KMG-II): from individual species to whole genera.</title>
        <authorList>
            <person name="Goeker M."/>
        </authorList>
    </citation>
    <scope>NUCLEOTIDE SEQUENCE [LARGE SCALE GENOMIC DNA]</scope>
    <source>
        <strain evidence="1 2">DSM 28229</strain>
    </source>
</reference>
<name>A0A315Z6D6_SEDFL</name>
<dbReference type="Proteomes" id="UP000245535">
    <property type="component" value="Unassembled WGS sequence"/>
</dbReference>
<protein>
    <recommendedName>
        <fullName evidence="3">Lipoprotein</fullName>
    </recommendedName>
</protein>
<evidence type="ECO:0000313" key="1">
    <source>
        <dbReference type="EMBL" id="PWJ38656.1"/>
    </source>
</evidence>
<proteinExistence type="predicted"/>
<dbReference type="OrthoDB" id="755509at2"/>